<evidence type="ECO:0000313" key="2">
    <source>
        <dbReference type="Proteomes" id="UP000323733"/>
    </source>
</evidence>
<gene>
    <name evidence="1" type="ORF">SAMN02910340_00889</name>
</gene>
<dbReference type="AlphaFoldDB" id="A0A1I6YI83"/>
<keyword evidence="2" id="KW-1185">Reference proteome</keyword>
<sequence length="57" mass="6420">MTSNIKMLLGIRLMNNLDKSSIIIKNIPVMKKLIEILNAIKLLNAAKIVFLRTLIEG</sequence>
<proteinExistence type="predicted"/>
<accession>A0A1I6YI83</accession>
<name>A0A1I6YI83_METTE</name>
<protein>
    <submittedName>
        <fullName evidence="1">Uncharacterized protein</fullName>
    </submittedName>
</protein>
<reference evidence="1 2" key="1">
    <citation type="submission" date="2016-10" db="EMBL/GenBank/DDBJ databases">
        <authorList>
            <person name="Varghese N."/>
            <person name="Submissions S."/>
        </authorList>
    </citation>
    <scope>NUCLEOTIDE SEQUENCE [LARGE SCALE GENOMIC DNA]</scope>
    <source>
        <strain evidence="1 2">DSM 11855</strain>
    </source>
</reference>
<dbReference type="Proteomes" id="UP000323733">
    <property type="component" value="Unassembled WGS sequence"/>
</dbReference>
<dbReference type="EMBL" id="FPAO01000003">
    <property type="protein sequence ID" value="SFT50118.1"/>
    <property type="molecule type" value="Genomic_DNA"/>
</dbReference>
<evidence type="ECO:0000313" key="1">
    <source>
        <dbReference type="EMBL" id="SFT50118.1"/>
    </source>
</evidence>
<organism evidence="1 2">
    <name type="scientific">Methanosarcina thermophila</name>
    <dbReference type="NCBI Taxonomy" id="2210"/>
    <lineage>
        <taxon>Archaea</taxon>
        <taxon>Methanobacteriati</taxon>
        <taxon>Methanobacteriota</taxon>
        <taxon>Stenosarchaea group</taxon>
        <taxon>Methanomicrobia</taxon>
        <taxon>Methanosarcinales</taxon>
        <taxon>Methanosarcinaceae</taxon>
        <taxon>Methanosarcina</taxon>
    </lineage>
</organism>